<sequence length="16" mass="1692">MFTTEAAPVNGVLLKT</sequence>
<accession>A0A0E9SQA6</accession>
<organism evidence="1">
    <name type="scientific">Anguilla anguilla</name>
    <name type="common">European freshwater eel</name>
    <name type="synonym">Muraena anguilla</name>
    <dbReference type="NCBI Taxonomy" id="7936"/>
    <lineage>
        <taxon>Eukaryota</taxon>
        <taxon>Metazoa</taxon>
        <taxon>Chordata</taxon>
        <taxon>Craniata</taxon>
        <taxon>Vertebrata</taxon>
        <taxon>Euteleostomi</taxon>
        <taxon>Actinopterygii</taxon>
        <taxon>Neopterygii</taxon>
        <taxon>Teleostei</taxon>
        <taxon>Anguilliformes</taxon>
        <taxon>Anguillidae</taxon>
        <taxon>Anguilla</taxon>
    </lineage>
</organism>
<protein>
    <submittedName>
        <fullName evidence="1">Uncharacterized protein</fullName>
    </submittedName>
</protein>
<reference evidence="1" key="2">
    <citation type="journal article" date="2015" name="Fish Shellfish Immunol.">
        <title>Early steps in the European eel (Anguilla anguilla)-Vibrio vulnificus interaction in the gills: Role of the RtxA13 toxin.</title>
        <authorList>
            <person name="Callol A."/>
            <person name="Pajuelo D."/>
            <person name="Ebbesson L."/>
            <person name="Teles M."/>
            <person name="MacKenzie S."/>
            <person name="Amaro C."/>
        </authorList>
    </citation>
    <scope>NUCLEOTIDE SEQUENCE</scope>
</reference>
<reference evidence="1" key="1">
    <citation type="submission" date="2014-11" db="EMBL/GenBank/DDBJ databases">
        <authorList>
            <person name="Amaro Gonzalez C."/>
        </authorList>
    </citation>
    <scope>NUCLEOTIDE SEQUENCE</scope>
</reference>
<evidence type="ECO:0000313" key="1">
    <source>
        <dbReference type="EMBL" id="JAH42835.1"/>
    </source>
</evidence>
<proteinExistence type="predicted"/>
<dbReference type="AlphaFoldDB" id="A0A0E9SQA6"/>
<name>A0A0E9SQA6_ANGAN</name>
<dbReference type="EMBL" id="GBXM01065742">
    <property type="protein sequence ID" value="JAH42835.1"/>
    <property type="molecule type" value="Transcribed_RNA"/>
</dbReference>